<proteinExistence type="predicted"/>
<feature type="region of interest" description="Disordered" evidence="2">
    <location>
        <begin position="1"/>
        <end position="51"/>
    </location>
</feature>
<accession>A0A090E164</accession>
<keyword evidence="5" id="KW-1185">Reference proteome</keyword>
<dbReference type="AlphaFoldDB" id="A0A090E164"/>
<name>A0A090E164_9BACT</name>
<gene>
    <name evidence="4" type="ORF">CSEC_1702</name>
</gene>
<keyword evidence="3" id="KW-0472">Membrane</keyword>
<reference evidence="4" key="2">
    <citation type="submission" date="2014-09" db="EMBL/GenBank/DDBJ databases">
        <title>Criblamydia sequanensis harbors a mega-plasmid encoding arsenite resistance.</title>
        <authorList>
            <person name="Bertelli C."/>
            <person name="Goesmann A."/>
            <person name="Greub G."/>
        </authorList>
    </citation>
    <scope>NUCLEOTIDE SEQUENCE [LARGE SCALE GENOMIC DNA]</scope>
    <source>
        <strain evidence="4">CRIB-18</strain>
    </source>
</reference>
<feature type="compositionally biased region" description="Acidic residues" evidence="2">
    <location>
        <begin position="83"/>
        <end position="94"/>
    </location>
</feature>
<dbReference type="EMBL" id="CCEJ010000008">
    <property type="protein sequence ID" value="CDR34514.1"/>
    <property type="molecule type" value="Genomic_DNA"/>
</dbReference>
<evidence type="ECO:0000256" key="1">
    <source>
        <dbReference type="SAM" id="Coils"/>
    </source>
</evidence>
<feature type="region of interest" description="Disordered" evidence="2">
    <location>
        <begin position="78"/>
        <end position="98"/>
    </location>
</feature>
<dbReference type="Proteomes" id="UP000031552">
    <property type="component" value="Unassembled WGS sequence"/>
</dbReference>
<evidence type="ECO:0000256" key="2">
    <source>
        <dbReference type="SAM" id="MobiDB-lite"/>
    </source>
</evidence>
<keyword evidence="3" id="KW-0812">Transmembrane</keyword>
<keyword evidence="3" id="KW-1133">Transmembrane helix</keyword>
<feature type="compositionally biased region" description="Pro residues" evidence="2">
    <location>
        <begin position="10"/>
        <end position="20"/>
    </location>
</feature>
<feature type="transmembrane region" description="Helical" evidence="3">
    <location>
        <begin position="121"/>
        <end position="146"/>
    </location>
</feature>
<comment type="caution">
    <text evidence="4">The sequence shown here is derived from an EMBL/GenBank/DDBJ whole genome shotgun (WGS) entry which is preliminary data.</text>
</comment>
<evidence type="ECO:0000313" key="4">
    <source>
        <dbReference type="EMBL" id="CDR34514.1"/>
    </source>
</evidence>
<reference evidence="4" key="1">
    <citation type="submission" date="2013-12" db="EMBL/GenBank/DDBJ databases">
        <authorList>
            <person name="Linke B."/>
        </authorList>
    </citation>
    <scope>NUCLEOTIDE SEQUENCE [LARGE SCALE GENOMIC DNA]</scope>
    <source>
        <strain evidence="4">CRIB-18</strain>
    </source>
</reference>
<feature type="transmembrane region" description="Helical" evidence="3">
    <location>
        <begin position="152"/>
        <end position="174"/>
    </location>
</feature>
<dbReference type="RefSeq" id="WP_041018043.1">
    <property type="nucleotide sequence ID" value="NZ_CCEJ010000008.1"/>
</dbReference>
<keyword evidence="1" id="KW-0175">Coiled coil</keyword>
<evidence type="ECO:0000256" key="3">
    <source>
        <dbReference type="SAM" id="Phobius"/>
    </source>
</evidence>
<evidence type="ECO:0000313" key="5">
    <source>
        <dbReference type="Proteomes" id="UP000031552"/>
    </source>
</evidence>
<feature type="coiled-coil region" evidence="1">
    <location>
        <begin position="256"/>
        <end position="328"/>
    </location>
</feature>
<protein>
    <submittedName>
        <fullName evidence="4">Membrane protein</fullName>
    </submittedName>
</protein>
<sequence length="351" mass="38520">MQTPSSSTPLPKPHPVPLHPHPIDPARVSSDVKKTAAAEPGHLGKHSAIPIDSDIAKELGSPIPAHGGQLDPASLKEKKKELEEAEEELEEPGVEGEREMSTFEVAKALLAMAWKSETVKAIVFSAITLIAGTALLTAVAVTPFTFGISGAIAAIIVSTALIGIGVCCLSYGMVAPNFEGEQEMDPKMAEKLDAMQKTIWGDINELKAKKDAAPSFKRLYDAHQEILGLADAPDEFSKGLKSLAARQEELDKKVLQNNPEKETERLENELLELQKRQLEIKDQAEEKELDAQVKKEKLDEQARLERIIEAHKQKIDLLKDKAQDNELAERYAEEAKKIDADYKALLLPHAK</sequence>
<organism evidence="4 5">
    <name type="scientific">Candidatus Criblamydia sequanensis CRIB-18</name>
    <dbReference type="NCBI Taxonomy" id="1437425"/>
    <lineage>
        <taxon>Bacteria</taxon>
        <taxon>Pseudomonadati</taxon>
        <taxon>Chlamydiota</taxon>
        <taxon>Chlamydiia</taxon>
        <taxon>Parachlamydiales</taxon>
        <taxon>Candidatus Criblamydiaceae</taxon>
        <taxon>Candidatus Criblamydia</taxon>
    </lineage>
</organism>